<dbReference type="KEGG" id="aten:116299561"/>
<organism evidence="10 11">
    <name type="scientific">Actinia tenebrosa</name>
    <name type="common">Australian red waratah sea anemone</name>
    <dbReference type="NCBI Taxonomy" id="6105"/>
    <lineage>
        <taxon>Eukaryota</taxon>
        <taxon>Metazoa</taxon>
        <taxon>Cnidaria</taxon>
        <taxon>Anthozoa</taxon>
        <taxon>Hexacorallia</taxon>
        <taxon>Actiniaria</taxon>
        <taxon>Actiniidae</taxon>
        <taxon>Actinia</taxon>
    </lineage>
</organism>
<dbReference type="CDD" id="cd00086">
    <property type="entry name" value="homeodomain"/>
    <property type="match status" value="1"/>
</dbReference>
<keyword evidence="4 6" id="KW-0371">Homeobox</keyword>
<dbReference type="InterPro" id="IPR050848">
    <property type="entry name" value="Homeobox_TF"/>
</dbReference>
<dbReference type="PANTHER" id="PTHR24333">
    <property type="entry name" value="HOMEO BOX HB9 LIKE A-RELATED"/>
    <property type="match status" value="1"/>
</dbReference>
<dbReference type="GeneID" id="116299561"/>
<evidence type="ECO:0000256" key="8">
    <source>
        <dbReference type="SAM" id="MobiDB-lite"/>
    </source>
</evidence>
<dbReference type="InterPro" id="IPR020479">
    <property type="entry name" value="HD_metazoa"/>
</dbReference>
<dbReference type="PRINTS" id="PR00024">
    <property type="entry name" value="HOMEOBOX"/>
</dbReference>
<evidence type="ECO:0000259" key="9">
    <source>
        <dbReference type="PROSITE" id="PS50071"/>
    </source>
</evidence>
<dbReference type="PRINTS" id="PR00031">
    <property type="entry name" value="HTHREPRESSR"/>
</dbReference>
<comment type="subcellular location">
    <subcellularLocation>
        <location evidence="1 6 7">Nucleus</location>
    </subcellularLocation>
</comment>
<keyword evidence="10" id="KW-1185">Reference proteome</keyword>
<dbReference type="FunCoup" id="A0A6P8IE88">
    <property type="interactions" value="708"/>
</dbReference>
<proteinExistence type="predicted"/>
<dbReference type="Proteomes" id="UP000515163">
    <property type="component" value="Unplaced"/>
</dbReference>
<dbReference type="SMART" id="SM00389">
    <property type="entry name" value="HOX"/>
    <property type="match status" value="1"/>
</dbReference>
<feature type="region of interest" description="Disordered" evidence="8">
    <location>
        <begin position="25"/>
        <end position="49"/>
    </location>
</feature>
<dbReference type="Pfam" id="PF00046">
    <property type="entry name" value="Homeodomain"/>
    <property type="match status" value="1"/>
</dbReference>
<evidence type="ECO:0000313" key="10">
    <source>
        <dbReference type="Proteomes" id="UP000515163"/>
    </source>
</evidence>
<reference evidence="11" key="1">
    <citation type="submission" date="2025-08" db="UniProtKB">
        <authorList>
            <consortium name="RefSeq"/>
        </authorList>
    </citation>
    <scope>IDENTIFICATION</scope>
    <source>
        <tissue evidence="11">Tentacle</tissue>
    </source>
</reference>
<name>A0A6P8IE88_ACTTE</name>
<dbReference type="OrthoDB" id="6159439at2759"/>
<dbReference type="RefSeq" id="XP_031564095.1">
    <property type="nucleotide sequence ID" value="XM_031708235.1"/>
</dbReference>
<dbReference type="InterPro" id="IPR009057">
    <property type="entry name" value="Homeodomain-like_sf"/>
</dbReference>
<protein>
    <submittedName>
        <fullName evidence="11">Homeobox protein MSX-2-like</fullName>
    </submittedName>
</protein>
<dbReference type="GO" id="GO:0005634">
    <property type="term" value="C:nucleus"/>
    <property type="evidence" value="ECO:0007669"/>
    <property type="project" value="UniProtKB-SubCell"/>
</dbReference>
<dbReference type="InParanoid" id="A0A6P8IE88"/>
<accession>A0A6P8IE88</accession>
<evidence type="ECO:0000256" key="7">
    <source>
        <dbReference type="RuleBase" id="RU000682"/>
    </source>
</evidence>
<evidence type="ECO:0000256" key="6">
    <source>
        <dbReference type="PROSITE-ProRule" id="PRU00108"/>
    </source>
</evidence>
<feature type="DNA-binding region" description="Homeobox" evidence="6">
    <location>
        <begin position="115"/>
        <end position="174"/>
    </location>
</feature>
<evidence type="ECO:0000256" key="2">
    <source>
        <dbReference type="ARBA" id="ARBA00022473"/>
    </source>
</evidence>
<feature type="region of interest" description="Disordered" evidence="8">
    <location>
        <begin position="95"/>
        <end position="121"/>
    </location>
</feature>
<evidence type="ECO:0000313" key="11">
    <source>
        <dbReference type="RefSeq" id="XP_031564095.1"/>
    </source>
</evidence>
<dbReference type="AlphaFoldDB" id="A0A6P8IE88"/>
<dbReference type="Gene3D" id="1.10.10.60">
    <property type="entry name" value="Homeodomain-like"/>
    <property type="match status" value="1"/>
</dbReference>
<feature type="compositionally biased region" description="Basic residues" evidence="8">
    <location>
        <begin position="105"/>
        <end position="119"/>
    </location>
</feature>
<evidence type="ECO:0000256" key="4">
    <source>
        <dbReference type="ARBA" id="ARBA00023155"/>
    </source>
</evidence>
<feature type="domain" description="Homeobox" evidence="9">
    <location>
        <begin position="113"/>
        <end position="173"/>
    </location>
</feature>
<dbReference type="SUPFAM" id="SSF46689">
    <property type="entry name" value="Homeodomain-like"/>
    <property type="match status" value="1"/>
</dbReference>
<dbReference type="GO" id="GO:0003677">
    <property type="term" value="F:DNA binding"/>
    <property type="evidence" value="ECO:0007669"/>
    <property type="project" value="UniProtKB-UniRule"/>
</dbReference>
<dbReference type="FunFam" id="1.10.10.60:FF:000417">
    <property type="entry name" value="Even-skipped homeobox 1"/>
    <property type="match status" value="1"/>
</dbReference>
<evidence type="ECO:0000256" key="5">
    <source>
        <dbReference type="ARBA" id="ARBA00023242"/>
    </source>
</evidence>
<evidence type="ECO:0000256" key="3">
    <source>
        <dbReference type="ARBA" id="ARBA00023125"/>
    </source>
</evidence>
<dbReference type="InterPro" id="IPR001356">
    <property type="entry name" value="HD"/>
</dbReference>
<evidence type="ECO:0000256" key="1">
    <source>
        <dbReference type="ARBA" id="ARBA00004123"/>
    </source>
</evidence>
<dbReference type="PANTHER" id="PTHR24333:SF8">
    <property type="entry name" value="HOMEOBOX PROTEIN CEH-62"/>
    <property type="match status" value="1"/>
</dbReference>
<dbReference type="GO" id="GO:0048663">
    <property type="term" value="P:neuron fate commitment"/>
    <property type="evidence" value="ECO:0007669"/>
    <property type="project" value="UniProtKB-ARBA"/>
</dbReference>
<dbReference type="InterPro" id="IPR017970">
    <property type="entry name" value="Homeobox_CS"/>
</dbReference>
<gene>
    <name evidence="11" type="primary">LOC116299561</name>
</gene>
<sequence>MVRIGTAMQSPSFMVDSLISKKGTEVAQNAEKDAEHSHGDRKSAFSSQLPKREFSTTVCNCQPCQQPLPGFTAISQQVSSPPRFMTLQSMAGVSVPTPVYLPKSPQRRKRKENKPRRQRTTFTSEQTLKLELEFHQNEYITRSRRFELAACLSLTETQVKIWFQNRRAKDKRLEKAQMEQQVRLANYTNTMTYPASYLNYYSPHYFKNAPTIHSPSVSISQRIS</sequence>
<dbReference type="GO" id="GO:0000981">
    <property type="term" value="F:DNA-binding transcription factor activity, RNA polymerase II-specific"/>
    <property type="evidence" value="ECO:0007669"/>
    <property type="project" value="InterPro"/>
</dbReference>
<keyword evidence="3 6" id="KW-0238">DNA-binding</keyword>
<feature type="compositionally biased region" description="Basic and acidic residues" evidence="8">
    <location>
        <begin position="30"/>
        <end position="43"/>
    </location>
</feature>
<keyword evidence="5 6" id="KW-0539">Nucleus</keyword>
<keyword evidence="2" id="KW-0217">Developmental protein</keyword>
<dbReference type="PROSITE" id="PS00027">
    <property type="entry name" value="HOMEOBOX_1"/>
    <property type="match status" value="1"/>
</dbReference>
<dbReference type="InterPro" id="IPR000047">
    <property type="entry name" value="HTH_motif"/>
</dbReference>
<dbReference type="PROSITE" id="PS50071">
    <property type="entry name" value="HOMEOBOX_2"/>
    <property type="match status" value="1"/>
</dbReference>